<keyword evidence="11" id="KW-0812">Transmembrane</keyword>
<dbReference type="PRINTS" id="PR00723">
    <property type="entry name" value="SUBTILISIN"/>
</dbReference>
<dbReference type="SUPFAM" id="SSF49785">
    <property type="entry name" value="Galactose-binding domain-like"/>
    <property type="match status" value="1"/>
</dbReference>
<keyword evidence="11" id="KW-1133">Transmembrane helix</keyword>
<dbReference type="FunFam" id="2.60.120.260:FF:000034">
    <property type="entry name" value="furin isoform X2"/>
    <property type="match status" value="1"/>
</dbReference>
<dbReference type="STRING" id="9258.ENSOANP00000007111"/>
<dbReference type="InterPro" id="IPR006212">
    <property type="entry name" value="Furin_repeat"/>
</dbReference>
<dbReference type="Gene3D" id="3.30.70.850">
    <property type="entry name" value="Peptidase S8, pro-domain"/>
    <property type="match status" value="1"/>
</dbReference>
<dbReference type="HOGENOM" id="CLU_002976_4_5_1"/>
<organism evidence="13 14">
    <name type="scientific">Ornithorhynchus anatinus</name>
    <name type="common">Duckbill platypus</name>
    <dbReference type="NCBI Taxonomy" id="9258"/>
    <lineage>
        <taxon>Eukaryota</taxon>
        <taxon>Metazoa</taxon>
        <taxon>Chordata</taxon>
        <taxon>Craniata</taxon>
        <taxon>Vertebrata</taxon>
        <taxon>Euteleostomi</taxon>
        <taxon>Mammalia</taxon>
        <taxon>Monotremata</taxon>
        <taxon>Ornithorhynchidae</taxon>
        <taxon>Ornithorhynchus</taxon>
    </lineage>
</organism>
<reference evidence="13 14" key="1">
    <citation type="journal article" date="2008" name="Nature">
        <title>Genome analysis of the platypus reveals unique signatures of evolution.</title>
        <authorList>
            <person name="Warren W.C."/>
            <person name="Hillier L.W."/>
            <person name="Marshall Graves J.A."/>
            <person name="Birney E."/>
            <person name="Ponting C.P."/>
            <person name="Grutzner F."/>
            <person name="Belov K."/>
            <person name="Miller W."/>
            <person name="Clarke L."/>
            <person name="Chinwalla A.T."/>
            <person name="Yang S.P."/>
            <person name="Heger A."/>
            <person name="Locke D.P."/>
            <person name="Miethke P."/>
            <person name="Waters P.D."/>
            <person name="Veyrunes F."/>
            <person name="Fulton L."/>
            <person name="Fulton B."/>
            <person name="Graves T."/>
            <person name="Wallis J."/>
            <person name="Puente X.S."/>
            <person name="Lopez-Otin C."/>
            <person name="Ordonez G.R."/>
            <person name="Eichler E.E."/>
            <person name="Chen L."/>
            <person name="Cheng Z."/>
            <person name="Deakin J.E."/>
            <person name="Alsop A."/>
            <person name="Thompson K."/>
            <person name="Kirby P."/>
            <person name="Papenfuss A.T."/>
            <person name="Wakefield M.J."/>
            <person name="Olender T."/>
            <person name="Lancet D."/>
            <person name="Huttley G.A."/>
            <person name="Smit A.F."/>
            <person name="Pask A."/>
            <person name="Temple-Smith P."/>
            <person name="Batzer M.A."/>
            <person name="Walker J.A."/>
            <person name="Konkel M.K."/>
            <person name="Harris R.S."/>
            <person name="Whittington C.M."/>
            <person name="Wong E.S."/>
            <person name="Gemmell N.J."/>
            <person name="Buschiazzo E."/>
            <person name="Vargas Jentzsch I.M."/>
            <person name="Merkel A."/>
            <person name="Schmitz J."/>
            <person name="Zemann A."/>
            <person name="Churakov G."/>
            <person name="Kriegs J.O."/>
            <person name="Brosius J."/>
            <person name="Murchison E.P."/>
            <person name="Sachidanandam R."/>
            <person name="Smith C."/>
            <person name="Hannon G.J."/>
            <person name="Tsend-Ayush E."/>
            <person name="McMillan D."/>
            <person name="Attenborough R."/>
            <person name="Rens W."/>
            <person name="Ferguson-Smith M."/>
            <person name="Lefevre C.M."/>
            <person name="Sharp J.A."/>
            <person name="Nicholas K.R."/>
            <person name="Ray D.A."/>
            <person name="Kube M."/>
            <person name="Reinhardt R."/>
            <person name="Pringle T.H."/>
            <person name="Taylor J."/>
            <person name="Jones R.C."/>
            <person name="Nixon B."/>
            <person name="Dacheux J.L."/>
            <person name="Niwa H."/>
            <person name="Sekita Y."/>
            <person name="Huang X."/>
            <person name="Stark A."/>
            <person name="Kheradpour P."/>
            <person name="Kellis M."/>
            <person name="Flicek P."/>
            <person name="Chen Y."/>
            <person name="Webber C."/>
            <person name="Hardison R."/>
            <person name="Nelson J."/>
            <person name="Hallsworth-Pepin K."/>
            <person name="Delehaunty K."/>
            <person name="Markovic C."/>
            <person name="Minx P."/>
            <person name="Feng Y."/>
            <person name="Kremitzki C."/>
            <person name="Mitreva M."/>
            <person name="Glasscock J."/>
            <person name="Wylie T."/>
            <person name="Wohldmann P."/>
            <person name="Thiru P."/>
            <person name="Nhan M.N."/>
            <person name="Pohl C.S."/>
            <person name="Smith S.M."/>
            <person name="Hou S."/>
            <person name="Nefedov M."/>
            <person name="de Jong P.J."/>
            <person name="Renfree M.B."/>
            <person name="Mardis E.R."/>
            <person name="Wilson R.K."/>
        </authorList>
    </citation>
    <scope>NUCLEOTIDE SEQUENCE [LARGE SCALE GENOMIC DNA]</scope>
    <source>
        <strain evidence="13 14">Glennie</strain>
    </source>
</reference>
<dbReference type="CDD" id="cd00064">
    <property type="entry name" value="FU"/>
    <property type="match status" value="1"/>
</dbReference>
<sequence>MRPPRAKMGGVLGRGGHDGEFEKWVGEVGWNDALEVGGSAGVKTHHMRGQAEEIGGGQKNVFEGGQYYEFQHRGIASKSLNQHWGHRLRLMKEPKIYWFEQQVLKHRVKRDTAMKPTDPWFSKQWYLNRDIQPDLNVLTAWSKGYTGQGIVVSILDDGLEWNHPDLMGNYDPLASYDFNSNDPDPRPQYGPLNENRHGTRCAGEVAAIANNGICGVGIAFNARIGGVRMLDGIVTDLVEAQSLALQPQHIDIYSASWGPEDDGRMVDGPGFLVIEAFSYGVTMGRAGLGNLFIWASGNGGLQHDNCNCDGYTNSIYTLSVGSVTQHGTVPWYSEACASILTTTYSSGTLQDQQIVTTDLRKQCTDKHTGTSASAPLAAGIIALALEANPALTWRDMHHLVVRSSSPAHLQADDWALNGVGRKVSHHFGYGLLDAGVLVQLATEWKMSQPQRKCLIKMVDKALPIHSTLHISKNISACAGGPFQLRSLEHVQVKLTLSYSRRGDLEISLTSPMGTRSILVAIRPFDISDQGYMGWTFMSTHFWDERPQGVWTLELDDKGYFYNSGVLHSVILLLYGTDEDMAEQILKTSMKSACMQQDTEGLCQECTNPHYSFGHLCLAYCPPHYTPVHQGLSSAGRQQSSLERICATYHPSCYTCQSNLTNNCTTCPAHFVFNGPAQSSAASSYASNWIKPQPMMLVMGVCGGPLVVMFLLYIIYQLICLMAEAPGPAEEPNFASPAP</sequence>
<dbReference type="InterPro" id="IPR002884">
    <property type="entry name" value="P_dom"/>
</dbReference>
<keyword evidence="14" id="KW-1185">Reference proteome</keyword>
<feature type="active site" description="Charge relay system" evidence="8 9">
    <location>
        <position position="156"/>
    </location>
</feature>
<dbReference type="SUPFAM" id="SSF57184">
    <property type="entry name" value="Growth factor receptor domain"/>
    <property type="match status" value="1"/>
</dbReference>
<accession>F7G1W7</accession>
<feature type="transmembrane region" description="Helical" evidence="11">
    <location>
        <begin position="694"/>
        <end position="715"/>
    </location>
</feature>
<dbReference type="InterPro" id="IPR036852">
    <property type="entry name" value="Peptidase_S8/S53_dom_sf"/>
</dbReference>
<keyword evidence="4 9" id="KW-0378">Hydrolase</keyword>
<dbReference type="PROSITE" id="PS51892">
    <property type="entry name" value="SUBTILASE"/>
    <property type="match status" value="1"/>
</dbReference>
<reference evidence="13" key="3">
    <citation type="submission" date="2025-09" db="UniProtKB">
        <authorList>
            <consortium name="Ensembl"/>
        </authorList>
    </citation>
    <scope>IDENTIFICATION</scope>
    <source>
        <strain evidence="13">Glennie</strain>
    </source>
</reference>
<dbReference type="Pfam" id="PF00082">
    <property type="entry name" value="Peptidase_S8"/>
    <property type="match status" value="1"/>
</dbReference>
<dbReference type="Ensembl" id="ENSOANT00000007113.3">
    <property type="protein sequence ID" value="ENSOANP00000007111.2"/>
    <property type="gene ID" value="ENSOANG00000004488.3"/>
</dbReference>
<dbReference type="InterPro" id="IPR023828">
    <property type="entry name" value="Peptidase_S8_Ser-AS"/>
</dbReference>
<dbReference type="InterPro" id="IPR032815">
    <property type="entry name" value="S8_pro-domain"/>
</dbReference>
<dbReference type="PROSITE" id="PS00138">
    <property type="entry name" value="SUBTILASE_SER"/>
    <property type="match status" value="1"/>
</dbReference>
<evidence type="ECO:0000256" key="9">
    <source>
        <dbReference type="PROSITE-ProRule" id="PRU01240"/>
    </source>
</evidence>
<dbReference type="FunFam" id="3.40.50.200:FF:000001">
    <property type="entry name" value="Furin 2, isoform B"/>
    <property type="match status" value="1"/>
</dbReference>
<dbReference type="Pfam" id="PF16470">
    <property type="entry name" value="S8_pro-domain"/>
    <property type="match status" value="1"/>
</dbReference>
<keyword evidence="11" id="KW-0472">Membrane</keyword>
<feature type="active site" description="Charge relay system" evidence="8 9">
    <location>
        <position position="371"/>
    </location>
</feature>
<dbReference type="InterPro" id="IPR009030">
    <property type="entry name" value="Growth_fac_rcpt_cys_sf"/>
</dbReference>
<feature type="domain" description="P/Homo B" evidence="12">
    <location>
        <begin position="447"/>
        <end position="579"/>
    </location>
</feature>
<evidence type="ECO:0000256" key="1">
    <source>
        <dbReference type="ARBA" id="ARBA00022670"/>
    </source>
</evidence>
<keyword evidence="7" id="KW-0325">Glycoprotein</keyword>
<dbReference type="Gene3D" id="3.40.50.200">
    <property type="entry name" value="Peptidase S8/S53 domain"/>
    <property type="match status" value="1"/>
</dbReference>
<evidence type="ECO:0000256" key="6">
    <source>
        <dbReference type="ARBA" id="ARBA00023145"/>
    </source>
</evidence>
<dbReference type="InterPro" id="IPR015500">
    <property type="entry name" value="Peptidase_S8_subtilisin-rel"/>
</dbReference>
<evidence type="ECO:0000313" key="14">
    <source>
        <dbReference type="Proteomes" id="UP000002279"/>
    </source>
</evidence>
<evidence type="ECO:0000256" key="5">
    <source>
        <dbReference type="ARBA" id="ARBA00022825"/>
    </source>
</evidence>
<dbReference type="Proteomes" id="UP000002279">
    <property type="component" value="Chromosome X1"/>
</dbReference>
<dbReference type="MEROPS" id="S08.074"/>
<keyword evidence="3" id="KW-0732">Signal</keyword>
<protein>
    <submittedName>
        <fullName evidence="13">Proprotein convertase subtilisin/kexin type 4</fullName>
    </submittedName>
</protein>
<dbReference type="Bgee" id="ENSOANG00000004488">
    <property type="expression patterns" value="Expressed in testis and 3 other cell types or tissues"/>
</dbReference>
<dbReference type="PANTHER" id="PTHR42884">
    <property type="entry name" value="PROPROTEIN CONVERTASE SUBTILISIN/KEXIN-RELATED"/>
    <property type="match status" value="1"/>
</dbReference>
<dbReference type="PANTHER" id="PTHR42884:SF16">
    <property type="entry name" value="PROPROTEIN CONVERTASE SUBTILISIN_KEXIN TYPE 4"/>
    <property type="match status" value="1"/>
</dbReference>
<dbReference type="CDD" id="cd04059">
    <property type="entry name" value="Peptidases_S8_Protein_convertases_Kexins_Furin-like"/>
    <property type="match status" value="1"/>
</dbReference>
<dbReference type="PROSITE" id="PS51829">
    <property type="entry name" value="P_HOMO_B"/>
    <property type="match status" value="1"/>
</dbReference>
<proteinExistence type="inferred from homology"/>
<dbReference type="Gene3D" id="2.60.120.260">
    <property type="entry name" value="Galactose-binding domain-like"/>
    <property type="match status" value="1"/>
</dbReference>
<evidence type="ECO:0000259" key="12">
    <source>
        <dbReference type="PROSITE" id="PS51829"/>
    </source>
</evidence>
<evidence type="ECO:0000313" key="13">
    <source>
        <dbReference type="Ensembl" id="ENSOANP00000007111.2"/>
    </source>
</evidence>
<dbReference type="InterPro" id="IPR034182">
    <property type="entry name" value="Kexin/furin"/>
</dbReference>
<dbReference type="eggNOG" id="KOG3525">
    <property type="taxonomic scope" value="Eukaryota"/>
</dbReference>
<keyword evidence="1 9" id="KW-0645">Protease</keyword>
<dbReference type="GO" id="GO:0006508">
    <property type="term" value="P:proteolysis"/>
    <property type="evidence" value="ECO:0007669"/>
    <property type="project" value="UniProtKB-KW"/>
</dbReference>
<dbReference type="GO" id="GO:0004252">
    <property type="term" value="F:serine-type endopeptidase activity"/>
    <property type="evidence" value="ECO:0007669"/>
    <property type="project" value="UniProtKB-UniRule"/>
</dbReference>
<gene>
    <name evidence="13" type="primary">PCSK4</name>
</gene>
<dbReference type="SUPFAM" id="SSF54897">
    <property type="entry name" value="Protease propeptides/inhibitors"/>
    <property type="match status" value="1"/>
</dbReference>
<evidence type="ECO:0000256" key="8">
    <source>
        <dbReference type="PIRSR" id="PIRSR615500-1"/>
    </source>
</evidence>
<dbReference type="InterPro" id="IPR022398">
    <property type="entry name" value="Peptidase_S8_His-AS"/>
</dbReference>
<dbReference type="InterPro" id="IPR023827">
    <property type="entry name" value="Peptidase_S8_Asp-AS"/>
</dbReference>
<dbReference type="AlphaFoldDB" id="F7G1W7"/>
<keyword evidence="2" id="KW-0165">Cleavage on pair of basic residues</keyword>
<keyword evidence="6" id="KW-0865">Zymogen</keyword>
<feature type="active site" description="Charge relay system" evidence="8 9">
    <location>
        <position position="197"/>
    </location>
</feature>
<dbReference type="Pfam" id="PF01483">
    <property type="entry name" value="P_proprotein"/>
    <property type="match status" value="1"/>
</dbReference>
<evidence type="ECO:0000256" key="2">
    <source>
        <dbReference type="ARBA" id="ARBA00022685"/>
    </source>
</evidence>
<evidence type="ECO:0000256" key="11">
    <source>
        <dbReference type="SAM" id="Phobius"/>
    </source>
</evidence>
<evidence type="ECO:0000256" key="7">
    <source>
        <dbReference type="ARBA" id="ARBA00023180"/>
    </source>
</evidence>
<dbReference type="InterPro" id="IPR008979">
    <property type="entry name" value="Galactose-bd-like_sf"/>
</dbReference>
<keyword evidence="5 9" id="KW-0720">Serine protease</keyword>
<comment type="similarity">
    <text evidence="9 10">Belongs to the peptidase S8 family.</text>
</comment>
<evidence type="ECO:0000256" key="4">
    <source>
        <dbReference type="ARBA" id="ARBA00022801"/>
    </source>
</evidence>
<dbReference type="InterPro" id="IPR038466">
    <property type="entry name" value="S8_pro-domain_sf"/>
</dbReference>
<dbReference type="SUPFAM" id="SSF52743">
    <property type="entry name" value="Subtilisin-like"/>
    <property type="match status" value="1"/>
</dbReference>
<evidence type="ECO:0000256" key="3">
    <source>
        <dbReference type="ARBA" id="ARBA00022729"/>
    </source>
</evidence>
<dbReference type="GeneTree" id="ENSGT00940000161989"/>
<dbReference type="PROSITE" id="PS00137">
    <property type="entry name" value="SUBTILASE_HIS"/>
    <property type="match status" value="1"/>
</dbReference>
<reference evidence="13" key="2">
    <citation type="submission" date="2025-08" db="UniProtKB">
        <authorList>
            <consortium name="Ensembl"/>
        </authorList>
    </citation>
    <scope>IDENTIFICATION</scope>
    <source>
        <strain evidence="13">Glennie</strain>
    </source>
</reference>
<dbReference type="InterPro" id="IPR000209">
    <property type="entry name" value="Peptidase_S8/S53_dom"/>
</dbReference>
<name>F7G1W7_ORNAN</name>
<dbReference type="PROSITE" id="PS00136">
    <property type="entry name" value="SUBTILASE_ASP"/>
    <property type="match status" value="1"/>
</dbReference>
<evidence type="ECO:0000256" key="10">
    <source>
        <dbReference type="RuleBase" id="RU003355"/>
    </source>
</evidence>